<name>A0A8T1XT61_ARASU</name>
<feature type="region of interest" description="Disordered" evidence="1">
    <location>
        <begin position="197"/>
        <end position="234"/>
    </location>
</feature>
<dbReference type="Proteomes" id="UP000694251">
    <property type="component" value="Chromosome 13"/>
</dbReference>
<evidence type="ECO:0008006" key="4">
    <source>
        <dbReference type="Google" id="ProtNLM"/>
    </source>
</evidence>
<gene>
    <name evidence="2" type="ORF">ISN44_As13g012050</name>
</gene>
<evidence type="ECO:0000313" key="3">
    <source>
        <dbReference type="Proteomes" id="UP000694251"/>
    </source>
</evidence>
<reference evidence="2 3" key="1">
    <citation type="submission" date="2020-12" db="EMBL/GenBank/DDBJ databases">
        <title>Concerted genomic and epigenomic changes stabilize Arabidopsis allopolyploids.</title>
        <authorList>
            <person name="Chen Z."/>
        </authorList>
    </citation>
    <scope>NUCLEOTIDE SEQUENCE [LARGE SCALE GENOMIC DNA]</scope>
    <source>
        <strain evidence="2">As9502</strain>
        <tissue evidence="2">Leaf</tissue>
    </source>
</reference>
<evidence type="ECO:0000256" key="1">
    <source>
        <dbReference type="SAM" id="MobiDB-lite"/>
    </source>
</evidence>
<keyword evidence="3" id="KW-1185">Reference proteome</keyword>
<dbReference type="EMBL" id="JAEFBJ010000013">
    <property type="protein sequence ID" value="KAG7537298.1"/>
    <property type="molecule type" value="Genomic_DNA"/>
</dbReference>
<sequence>MAAAYSWAGLDFSFRAFWTNSVETRKRSRNTDRLSRSPEARVTKTLACVSGEQVAIGRVCSTDPEDKVHLCPLGPNASKIWVEVSKIDGARVWRPNSEIQVISDAVGNWVAWPNKHIVFIVFQTLLIPDIPVVVISEMGRSKRRACQALGFSVRPLLFPITMSSGVSFGSVSDCMRARTPDDSATLSYDADRFLAESLDDESRGDPTSPLSSTADSRAAASELRRRESSSQGDTIGTSLIRTEVVIPRLIDEDVGEVKPDELDLIDEPEPIHYGVAGPAPYVLDYFGPTRNINTV</sequence>
<evidence type="ECO:0000313" key="2">
    <source>
        <dbReference type="EMBL" id="KAG7537298.1"/>
    </source>
</evidence>
<dbReference type="OrthoDB" id="1936670at2759"/>
<organism evidence="2 3">
    <name type="scientific">Arabidopsis suecica</name>
    <name type="common">Swedish thale-cress</name>
    <name type="synonym">Cardaminopsis suecica</name>
    <dbReference type="NCBI Taxonomy" id="45249"/>
    <lineage>
        <taxon>Eukaryota</taxon>
        <taxon>Viridiplantae</taxon>
        <taxon>Streptophyta</taxon>
        <taxon>Embryophyta</taxon>
        <taxon>Tracheophyta</taxon>
        <taxon>Spermatophyta</taxon>
        <taxon>Magnoliopsida</taxon>
        <taxon>eudicotyledons</taxon>
        <taxon>Gunneridae</taxon>
        <taxon>Pentapetalae</taxon>
        <taxon>rosids</taxon>
        <taxon>malvids</taxon>
        <taxon>Brassicales</taxon>
        <taxon>Brassicaceae</taxon>
        <taxon>Camelineae</taxon>
        <taxon>Arabidopsis</taxon>
    </lineage>
</organism>
<protein>
    <recommendedName>
        <fullName evidence="4">Transposase Tnp1/En/Spm-like domain-containing protein</fullName>
    </recommendedName>
</protein>
<dbReference type="AlphaFoldDB" id="A0A8T1XT61"/>
<accession>A0A8T1XT61</accession>
<proteinExistence type="predicted"/>
<comment type="caution">
    <text evidence="2">The sequence shown here is derived from an EMBL/GenBank/DDBJ whole genome shotgun (WGS) entry which is preliminary data.</text>
</comment>